<gene>
    <name evidence="2" type="ORF">B5M45_25500</name>
</gene>
<dbReference type="AlphaFoldDB" id="A0A1X0XSH5"/>
<evidence type="ECO:0000313" key="3">
    <source>
        <dbReference type="Proteomes" id="UP000193040"/>
    </source>
</evidence>
<evidence type="ECO:0000256" key="1">
    <source>
        <dbReference type="SAM" id="MobiDB-lite"/>
    </source>
</evidence>
<feature type="compositionally biased region" description="Pro residues" evidence="1">
    <location>
        <begin position="59"/>
        <end position="82"/>
    </location>
</feature>
<dbReference type="STRING" id="1784.VC42_11860"/>
<organism evidence="2 3">
    <name type="scientific">Mycobacterium simiae</name>
    <name type="common">Mycobacterium habana</name>
    <dbReference type="NCBI Taxonomy" id="1784"/>
    <lineage>
        <taxon>Bacteria</taxon>
        <taxon>Bacillati</taxon>
        <taxon>Actinomycetota</taxon>
        <taxon>Actinomycetes</taxon>
        <taxon>Mycobacteriales</taxon>
        <taxon>Mycobacteriaceae</taxon>
        <taxon>Mycobacterium</taxon>
        <taxon>Mycobacterium simiae complex</taxon>
    </lineage>
</organism>
<accession>A0A1X0XSH5</accession>
<dbReference type="EMBL" id="MZZM01000030">
    <property type="protein sequence ID" value="ORJ55800.1"/>
    <property type="molecule type" value="Genomic_DNA"/>
</dbReference>
<name>A0A1X0XSH5_MYCSI</name>
<protein>
    <submittedName>
        <fullName evidence="2">Uncharacterized protein</fullName>
    </submittedName>
</protein>
<feature type="compositionally biased region" description="Pro residues" evidence="1">
    <location>
        <begin position="1"/>
        <end position="11"/>
    </location>
</feature>
<feature type="compositionally biased region" description="Low complexity" evidence="1">
    <location>
        <begin position="83"/>
        <end position="92"/>
    </location>
</feature>
<proteinExistence type="predicted"/>
<reference evidence="2 3" key="1">
    <citation type="submission" date="2017-03" db="EMBL/GenBank/DDBJ databases">
        <title>Genomic insights into Mycobacterium simiae human colonization.</title>
        <authorList>
            <person name="Steffani J.L."/>
            <person name="Brunck M.E."/>
            <person name="Cruz E."/>
            <person name="Montiel R."/>
            <person name="Barona F."/>
        </authorList>
    </citation>
    <scope>NUCLEOTIDE SEQUENCE [LARGE SCALE GENOMIC DNA]</scope>
    <source>
        <strain evidence="2 3">MsiGto</strain>
    </source>
</reference>
<dbReference type="InterPro" id="IPR049959">
    <property type="entry name" value="MAP_0585-like"/>
</dbReference>
<dbReference type="Proteomes" id="UP000193040">
    <property type="component" value="Unassembled WGS sequence"/>
</dbReference>
<keyword evidence="3" id="KW-1185">Reference proteome</keyword>
<evidence type="ECO:0000313" key="2">
    <source>
        <dbReference type="EMBL" id="ORJ55800.1"/>
    </source>
</evidence>
<sequence>MAPSTQPPHQPYAPRGAFLTATADVGGPTNADVGFSIVGRGAPPPPPPRGWGWNDGPAPGHPPPHWQGPPPPGGWNGPPPPGGWNRPWSGPPRDVAVARADFGPFAYNTFTVVPVFNWQFGGWGYWFFGVWVPLY</sequence>
<dbReference type="NCBIfam" id="NF043060">
    <property type="entry name" value="MAP_0585_fam"/>
    <property type="match status" value="1"/>
</dbReference>
<comment type="caution">
    <text evidence="2">The sequence shown here is derived from an EMBL/GenBank/DDBJ whole genome shotgun (WGS) entry which is preliminary data.</text>
</comment>
<feature type="region of interest" description="Disordered" evidence="1">
    <location>
        <begin position="1"/>
        <end position="93"/>
    </location>
</feature>